<dbReference type="EMBL" id="JWLZ01000152">
    <property type="protein sequence ID" value="KHT63727.1"/>
    <property type="molecule type" value="Genomic_DNA"/>
</dbReference>
<protein>
    <recommendedName>
        <fullName evidence="2">Zona occludens toxin N-terminal domain-containing protein</fullName>
    </recommendedName>
</protein>
<evidence type="ECO:0000259" key="2">
    <source>
        <dbReference type="Pfam" id="PF05707"/>
    </source>
</evidence>
<feature type="domain" description="Zona occludens toxin N-terminal" evidence="2">
    <location>
        <begin position="153"/>
        <end position="225"/>
    </location>
</feature>
<dbReference type="AlphaFoldDB" id="A0A0B9H4D5"/>
<organism evidence="3 4">
    <name type="scientific">Photobacterium gaetbulicola</name>
    <dbReference type="NCBI Taxonomy" id="1295392"/>
    <lineage>
        <taxon>Bacteria</taxon>
        <taxon>Pseudomonadati</taxon>
        <taxon>Pseudomonadota</taxon>
        <taxon>Gammaproteobacteria</taxon>
        <taxon>Vibrionales</taxon>
        <taxon>Vibrionaceae</taxon>
        <taxon>Photobacterium</taxon>
    </lineage>
</organism>
<evidence type="ECO:0000313" key="4">
    <source>
        <dbReference type="Proteomes" id="UP000031278"/>
    </source>
</evidence>
<name>A0A0B9H4D5_9GAMM</name>
<keyword evidence="1" id="KW-1133">Transmembrane helix</keyword>
<evidence type="ECO:0000313" key="3">
    <source>
        <dbReference type="EMBL" id="KHT63727.1"/>
    </source>
</evidence>
<gene>
    <name evidence="3" type="ORF">RJ45_10270</name>
</gene>
<proteinExistence type="predicted"/>
<dbReference type="Proteomes" id="UP000031278">
    <property type="component" value="Unassembled WGS sequence"/>
</dbReference>
<comment type="caution">
    <text evidence="3">The sequence shown here is derived from an EMBL/GenBank/DDBJ whole genome shotgun (WGS) entry which is preliminary data.</text>
</comment>
<dbReference type="RefSeq" id="WP_039461198.1">
    <property type="nucleotide sequence ID" value="NZ_JWLZ01000152.1"/>
</dbReference>
<dbReference type="Gene3D" id="3.40.50.300">
    <property type="entry name" value="P-loop containing nucleotide triphosphate hydrolases"/>
    <property type="match status" value="1"/>
</dbReference>
<dbReference type="Pfam" id="PF05707">
    <property type="entry name" value="Zot"/>
    <property type="match status" value="1"/>
</dbReference>
<keyword evidence="1" id="KW-0472">Membrane</keyword>
<feature type="transmembrane region" description="Helical" evidence="1">
    <location>
        <begin position="285"/>
        <end position="307"/>
    </location>
</feature>
<evidence type="ECO:0000256" key="1">
    <source>
        <dbReference type="SAM" id="Phobius"/>
    </source>
</evidence>
<sequence>MEYGISGLPGAGKTLNTIDMVTSESNFEGREVYYHRIPLLMLDFEVCSSFQGWFYGWYLHNNKSNTALVRKVQSIHKKEDRFIELEDFPYLKQDHSNSNPVEILLYWVRRVYSKERLVQLDEYLAIKQIDETALTFDQLKPLNYHWTHFDNPKSWVELPNQSVIVMDEIHHYWPPRTRGDVPKELEAISTHRHTGKDLVFITQDFANVDIFIRRMMNYHTHYEFAGADRVACYKKKKYIDISNPFEKKAADKSLVKRPVHLYGSYYSTELDTNNNKLSKGAKRGLILGVVSIIAFLLMLFVGFPYVYSIFFSDEQSTVKETLSVDDSLTLTTEIANTDILAYQPKIKALPWTAPIYSGGLEPATYPDLMCYQTTTDCRCITQQATSYSIELESCLSIANNGLFDPHLASTRQRINKKTQSKGLFK</sequence>
<dbReference type="InterPro" id="IPR027417">
    <property type="entry name" value="P-loop_NTPase"/>
</dbReference>
<accession>A0A0B9H4D5</accession>
<dbReference type="InterPro" id="IPR008900">
    <property type="entry name" value="Zot_N"/>
</dbReference>
<keyword evidence="1" id="KW-0812">Transmembrane</keyword>
<reference evidence="3 4" key="1">
    <citation type="submission" date="2014-12" db="EMBL/GenBank/DDBJ databases">
        <title>Genome sequencing of Photobacterium gaetbulicola AD005a.</title>
        <authorList>
            <person name="Adrian T.G.S."/>
            <person name="Chan K.G."/>
        </authorList>
    </citation>
    <scope>NUCLEOTIDE SEQUENCE [LARGE SCALE GENOMIC DNA]</scope>
    <source>
        <strain evidence="3 4">AD005a</strain>
    </source>
</reference>